<reference evidence="2 3" key="1">
    <citation type="journal article" date="2021" name="ISME Commun">
        <title>Automated analysis of genomic sequences facilitates high-throughput and comprehensive description of bacteria.</title>
        <authorList>
            <person name="Hitch T.C.A."/>
        </authorList>
    </citation>
    <scope>NUCLEOTIDE SEQUENCE [LARGE SCALE GENOMIC DNA]</scope>
    <source>
        <strain evidence="2 3">Sanger_03</strain>
    </source>
</reference>
<keyword evidence="1" id="KW-0472">Membrane</keyword>
<keyword evidence="1" id="KW-0812">Transmembrane</keyword>
<feature type="transmembrane region" description="Helical" evidence="1">
    <location>
        <begin position="25"/>
        <end position="46"/>
    </location>
</feature>
<feature type="transmembrane region" description="Helical" evidence="1">
    <location>
        <begin position="323"/>
        <end position="344"/>
    </location>
</feature>
<sequence length="521" mass="58051">MKALWYLTKMSLKNRICKALKKPVTYIYLAIGILYAVMILYGWGVLAAEGGLASVTGLVYVLTIWIYLEIGSNFITYAKRKGVIFLPSHSHLVFPTPISPKQILLHSAMKNFALTLLMDIIFAAVAVSIFHLSVGKALLLFLFSFVLEVILESSLIILLYTGGEQQGSAVKIICRCIYLVFFCVLLLLFYYLKKNGIHVSTFREVMELEALQMVPVAGWNVAAVRLIILGPTTLNVVCTVLYLLTCGVVFAAALKKQCTGEYYEDAAKFADDYVERKNRSKKGEFTFSGGKKRKFRKAGVIYKGSGAKAVFYRQLLEYKKERFFIFGPMTLYSVIGVIVCIAAIGRPENYPPGIALLGVEAYFVFLCTGYLGKWGKELEQPYIYLIPDSAIKKLWYATLMEHIKALVDGIIFIIPVGIAWRIPAYQMAASLVIYVVLQANRLYIKVLGESILGNTLGNTGKTIFAMVVQGATIGIGVAAALLFGILVNYNLIFFILPIYCLMITMLIALLTASRFDAMEQW</sequence>
<proteinExistence type="predicted"/>
<evidence type="ECO:0000313" key="2">
    <source>
        <dbReference type="EMBL" id="MCU6687890.1"/>
    </source>
</evidence>
<feature type="transmembrane region" description="Helical" evidence="1">
    <location>
        <begin position="394"/>
        <end position="418"/>
    </location>
</feature>
<evidence type="ECO:0000313" key="3">
    <source>
        <dbReference type="Proteomes" id="UP001652431"/>
    </source>
</evidence>
<keyword evidence="3" id="KW-1185">Reference proteome</keyword>
<dbReference type="InterPro" id="IPR031584">
    <property type="entry name" value="Put_ABC_export"/>
</dbReference>
<feature type="transmembrane region" description="Helical" evidence="1">
    <location>
        <begin position="138"/>
        <end position="160"/>
    </location>
</feature>
<feature type="transmembrane region" description="Helical" evidence="1">
    <location>
        <begin position="491"/>
        <end position="512"/>
    </location>
</feature>
<feature type="transmembrane region" description="Helical" evidence="1">
    <location>
        <begin position="52"/>
        <end position="70"/>
    </location>
</feature>
<dbReference type="Pfam" id="PF16962">
    <property type="entry name" value="ABC_export"/>
    <property type="match status" value="1"/>
</dbReference>
<protein>
    <submittedName>
        <fullName evidence="2">ABC exporter domain-containing protein</fullName>
    </submittedName>
</protein>
<dbReference type="Proteomes" id="UP001652431">
    <property type="component" value="Unassembled WGS sequence"/>
</dbReference>
<name>A0ABT2RR92_9FIRM</name>
<dbReference type="EMBL" id="JAOQJU010000029">
    <property type="protein sequence ID" value="MCU6687890.1"/>
    <property type="molecule type" value="Genomic_DNA"/>
</dbReference>
<keyword evidence="1" id="KW-1133">Transmembrane helix</keyword>
<dbReference type="RefSeq" id="WP_158371737.1">
    <property type="nucleotide sequence ID" value="NZ_JAOQJU010000029.1"/>
</dbReference>
<comment type="caution">
    <text evidence="2">The sequence shown here is derived from an EMBL/GenBank/DDBJ whole genome shotgun (WGS) entry which is preliminary data.</text>
</comment>
<feature type="transmembrane region" description="Helical" evidence="1">
    <location>
        <begin position="234"/>
        <end position="254"/>
    </location>
</feature>
<gene>
    <name evidence="2" type="ORF">OCV99_15410</name>
</gene>
<feature type="transmembrane region" description="Helical" evidence="1">
    <location>
        <begin position="350"/>
        <end position="373"/>
    </location>
</feature>
<feature type="transmembrane region" description="Helical" evidence="1">
    <location>
        <begin position="463"/>
        <end position="485"/>
    </location>
</feature>
<feature type="transmembrane region" description="Helical" evidence="1">
    <location>
        <begin position="172"/>
        <end position="192"/>
    </location>
</feature>
<organism evidence="2 3">
    <name type="scientific">Dorea acetigenes</name>
    <dbReference type="NCBI Taxonomy" id="2981787"/>
    <lineage>
        <taxon>Bacteria</taxon>
        <taxon>Bacillati</taxon>
        <taxon>Bacillota</taxon>
        <taxon>Clostridia</taxon>
        <taxon>Lachnospirales</taxon>
        <taxon>Lachnospiraceae</taxon>
        <taxon>Dorea</taxon>
    </lineage>
</organism>
<accession>A0ABT2RR92</accession>
<evidence type="ECO:0000256" key="1">
    <source>
        <dbReference type="SAM" id="Phobius"/>
    </source>
</evidence>
<feature type="transmembrane region" description="Helical" evidence="1">
    <location>
        <begin position="111"/>
        <end position="132"/>
    </location>
</feature>